<dbReference type="GO" id="GO:0005634">
    <property type="term" value="C:nucleus"/>
    <property type="evidence" value="ECO:0007669"/>
    <property type="project" value="TreeGrafter"/>
</dbReference>
<name>A0A8D8T610_9HEMI</name>
<dbReference type="PANTHER" id="PTHR15976:SF17">
    <property type="entry name" value="CONSTITUTIVE COACTIVATOR OF PEROXISOME PROLIFERATOR-ACTIVATED RECEPTOR GAMMA"/>
    <property type="match status" value="1"/>
</dbReference>
<evidence type="ECO:0000256" key="1">
    <source>
        <dbReference type="ARBA" id="ARBA00009495"/>
    </source>
</evidence>
<dbReference type="SUPFAM" id="SSF88723">
    <property type="entry name" value="PIN domain-like"/>
    <property type="match status" value="1"/>
</dbReference>
<protein>
    <submittedName>
        <fullName evidence="2">Constitutive coactivator of peroxisome proliferator-activated receptor gamma</fullName>
    </submittedName>
</protein>
<organism evidence="2">
    <name type="scientific">Cacopsylla melanoneura</name>
    <dbReference type="NCBI Taxonomy" id="428564"/>
    <lineage>
        <taxon>Eukaryota</taxon>
        <taxon>Metazoa</taxon>
        <taxon>Ecdysozoa</taxon>
        <taxon>Arthropoda</taxon>
        <taxon>Hexapoda</taxon>
        <taxon>Insecta</taxon>
        <taxon>Pterygota</taxon>
        <taxon>Neoptera</taxon>
        <taxon>Paraneoptera</taxon>
        <taxon>Hemiptera</taxon>
        <taxon>Sternorrhyncha</taxon>
        <taxon>Psylloidea</taxon>
        <taxon>Psyllidae</taxon>
        <taxon>Psyllinae</taxon>
        <taxon>Cacopsylla</taxon>
    </lineage>
</organism>
<comment type="similarity">
    <text evidence="1">Belongs to the constitutive coactivator of PPAR-gamma family.</text>
</comment>
<dbReference type="AlphaFoldDB" id="A0A8D8T610"/>
<sequence>MGVRKLQMFIESETPSSVFRNVKIKELKENYQKEYPGHPVELLIDLDCCLPHLFPDYMVDPKYGGELATVVLYTLEEFYQRFNEIGIRLIAFLSNYKPKSKRARWIDKRYIGVDTVSRVLASFRASVACSTPVPMKDPNNYEVSPSELASTAADVIRFELHETVVHSFTENVSEIITYATKHQTFGILSQDTDFCIANAAQYNLTIEHLCLRDMTTCIYDSHGLASHLQLQVNQLPLFATIMGNDIMQYDVMKLFQYNTMKLGRGGIFVKNIASLCRDVECDDNGYPLDKMLMVNLSKMISTKTYSCTKVYNLMTDSISSYHIYSVEKELLIDKLDKSSDQRNIVRLALTLYRQCWITCDVLMLLCTKEMQMDTCIEMFDAINIKPIGDVLARLRKVLYGAAFNSDQNLVISEYVITGDKCLDKGVPTVTPAKLDSVQKLYDVWKTYFIPDNYGHTVCKAWESLTEFVLMDNRKLFYKASTQKMTYFVTLFAQSCDLKPCVVEKLVALFPALPPKVHVPIFAFLYLDHEPGAFLSTMERHSVLFTFSLVSLLSSNQVKKFLNLNKKAESVELIRATNLFMKTSQLIVNLNALCGFSLGSIFGLYSNSTTTRNLNCHNYWQGSIAQQFYHYLSEGNKQPLDLFNSLCSILKHTIKSGFFPQRTQFLSSRHESILYKFVNMMNCWTQLELFDELMTKAVQDMLKTVSTDPDHKYKR</sequence>
<keyword evidence="2" id="KW-0675">Receptor</keyword>
<evidence type="ECO:0000313" key="2">
    <source>
        <dbReference type="EMBL" id="CAG6682626.1"/>
    </source>
</evidence>
<dbReference type="InterPro" id="IPR029060">
    <property type="entry name" value="PIN-like_dom_sf"/>
</dbReference>
<dbReference type="PANTHER" id="PTHR15976">
    <property type="entry name" value="CONSTITUTIVE COACTIVATOR OF PEROXISOME PROLIFERATOR-ACTIVATED RECEPTOR GAMMA"/>
    <property type="match status" value="1"/>
</dbReference>
<reference evidence="2" key="1">
    <citation type="submission" date="2021-05" db="EMBL/GenBank/DDBJ databases">
        <authorList>
            <person name="Alioto T."/>
            <person name="Alioto T."/>
            <person name="Gomez Garrido J."/>
        </authorList>
    </citation>
    <scope>NUCLEOTIDE SEQUENCE</scope>
</reference>
<dbReference type="EMBL" id="HBUF01260010">
    <property type="protein sequence ID" value="CAG6682626.1"/>
    <property type="molecule type" value="Transcribed_RNA"/>
</dbReference>
<proteinExistence type="inferred from homology"/>
<accession>A0A8D8T610</accession>
<dbReference type="InterPro" id="IPR026784">
    <property type="entry name" value="Coact_PPARg"/>
</dbReference>